<sequence>MPSSQIFAINNQGRVYSLSTDQSVWRELPYLGVEFKRVSAHETVIWALGGDHQVYVYVYGSSVPIRVCEEAYENQRWNPIEGFSGVLLPSDRPSFSSEDGLTDRKMAGITLPTLAWSWESPWHLHHTHEGQALDKEGWTYAVDFPRTYTAEKKWNSCVRRRKWVRYRRYVALDTWSAVPPIHQDHTKEPFIDINVGGGEVAGEDPDKLMVWGVTVFGRVMVRSGVDGTCPEGCGWQHIPTPPERDVTTVGIGRSGRVWSVTWDGTILVRTGVTRDAPTGVDWIVVEPPNGSPLQQVAVGMKSVWALTRDHKVWFRRGLQASKEGSSEHNRSGNGTSQSKTDTGTTGSSWLKMVGMLNMISVGPNDQVWGIGSEDYSLLIRTGITETELTGRTWRPICLPIDISVTPEPTPSPSPAPSPGPLSKITSESESKSESNTPVDGGLRKLEPQCDGESLLSLQTSDGEDLQSMATAMNNLKLLDSSASPPSGAVSAGDESENKNKTSLPNLQLKQKEKDEANVTGTGEKSETSPGHDSRDSSIKIRYPEDYPSSLSSSVVSDPGGEFISSFQAGESSPLANGVIAVSEEGNKTNMNKGQSVEGEVQGVPEEDHQLTKSDRVEEPTHEGPPSLQHSSGEWSESRLRHVSSSSAGSEAGLGRGSLVVTREEKPEYNVIPFQAEHLWLWISGGGCWVSANNMPRWFMSVGSPVMASEPWRAEVLQKLHWRHEKEIKPFEGYEEAVEGSSWVISGQCRWWAGGQLVPATLELTMVGSRRSQVQDATLVVHYNLGSAKTVEISCCAILMSVISVEPGTAKSVVGIYHPSEPLHPKALVFSAETDAEDWLNHISNACNQFRGLTGRPSSYTVWAVTTRGDVFLHDCSVTEEELRAESVAAHKHLPFGSGATPVTLLLDRGFRPGCFISVSGKIHDKKADQFHINLQSSRGTDANIALHLNPRFSENAAVLNTKKKGHWGREEKADLSTMTPGAHCEISIVCDDKDFKISVNDKFWYSFNHRLPAADITHAVIRGSITVDSVTYNHGAGERQLNEWYWRGLGGHCLRVESGAGGVTWAISHDYHVYTYTGATGGGLYKGSSNDSDVNIMSDVRHMYVWENQRWNPVTGFTHRGLPTDRHTWSDQTGRHHKTREGTKLPSRHWSWMSEWCVDYHTPGGVDREGWQYATDFPLSYHGHRYMTDLVRRRRWVRKCRISTSGPWQQMEKVALVNLSVSPEYAANGTVPVWGVSVTGEVVYRHGVTPSRPEGEKWSLVPAECPMCYVCATVDSCGMWAVSKDGRAHLRIGINKKNPQGRQWVNVDAPNHPLMEIGAGAGIVWGLERGGGLYRRTNVLPLFPEGTSWEWVCGNVASISVGADGTLWAVLDSFDSEKGPVQGVIARRVGVSHDCPVGTSWEHTLGTGWSHVCARVPLPL</sequence>
<keyword evidence="3" id="KW-0677">Repeat</keyword>
<evidence type="ECO:0000256" key="2">
    <source>
        <dbReference type="ARBA" id="ARBA00022734"/>
    </source>
</evidence>
<reference evidence="6 7" key="1">
    <citation type="submission" date="2018-04" db="EMBL/GenBank/DDBJ databases">
        <authorList>
            <person name="Zhang X."/>
            <person name="Yuan J."/>
            <person name="Li F."/>
            <person name="Xiang J."/>
        </authorList>
    </citation>
    <scope>NUCLEOTIDE SEQUENCE [LARGE SCALE GENOMIC DNA]</scope>
    <source>
        <tissue evidence="6">Muscle</tissue>
    </source>
</reference>
<feature type="region of interest" description="Disordered" evidence="4">
    <location>
        <begin position="478"/>
        <end position="568"/>
    </location>
</feature>
<gene>
    <name evidence="6" type="ORF">C7M84_004795</name>
</gene>
<comment type="caution">
    <text evidence="6">The sequence shown here is derived from an EMBL/GenBank/DDBJ whole genome shotgun (WGS) entry which is preliminary data.</text>
</comment>
<dbReference type="SMART" id="SM00694">
    <property type="entry name" value="DysFC"/>
    <property type="match status" value="2"/>
</dbReference>
<dbReference type="GO" id="GO:0098588">
    <property type="term" value="C:bounding membrane of organelle"/>
    <property type="evidence" value="ECO:0007669"/>
    <property type="project" value="UniProtKB-ARBA"/>
</dbReference>
<proteinExistence type="inferred from homology"/>
<feature type="region of interest" description="Disordered" evidence="4">
    <location>
        <begin position="319"/>
        <end position="346"/>
    </location>
</feature>
<dbReference type="GO" id="GO:0030246">
    <property type="term" value="F:carbohydrate binding"/>
    <property type="evidence" value="ECO:0007669"/>
    <property type="project" value="UniProtKB-KW"/>
</dbReference>
<dbReference type="InterPro" id="IPR006614">
    <property type="entry name" value="Peroxin/Ferlin"/>
</dbReference>
<keyword evidence="2" id="KW-0430">Lectin</keyword>
<dbReference type="InterPro" id="IPR051513">
    <property type="entry name" value="Tectonin_beta-prop"/>
</dbReference>
<dbReference type="Proteomes" id="UP000283509">
    <property type="component" value="Unassembled WGS sequence"/>
</dbReference>
<dbReference type="Pfam" id="PF06462">
    <property type="entry name" value="Hyd_WA"/>
    <property type="match status" value="4"/>
</dbReference>
<dbReference type="SMART" id="SM00706">
    <property type="entry name" value="TECPR"/>
    <property type="match status" value="10"/>
</dbReference>
<dbReference type="Gene3D" id="2.60.120.200">
    <property type="match status" value="1"/>
</dbReference>
<dbReference type="GO" id="GO:0005737">
    <property type="term" value="C:cytoplasm"/>
    <property type="evidence" value="ECO:0007669"/>
    <property type="project" value="UniProtKB-ARBA"/>
</dbReference>
<evidence type="ECO:0000313" key="7">
    <source>
        <dbReference type="Proteomes" id="UP000283509"/>
    </source>
</evidence>
<feature type="region of interest" description="Disordered" evidence="4">
    <location>
        <begin position="585"/>
        <end position="654"/>
    </location>
</feature>
<dbReference type="STRING" id="6689.A0A423TJG8"/>
<feature type="compositionally biased region" description="Basic and acidic residues" evidence="4">
    <location>
        <begin position="523"/>
        <end position="544"/>
    </location>
</feature>
<dbReference type="SMART" id="SM00693">
    <property type="entry name" value="DysFN"/>
    <property type="match status" value="2"/>
</dbReference>
<protein>
    <submittedName>
        <fullName evidence="6">Putative tectonin beta-propeller repeat-containing protein isoform X1</fullName>
    </submittedName>
</protein>
<dbReference type="SMART" id="SM00276">
    <property type="entry name" value="GLECT"/>
    <property type="match status" value="1"/>
</dbReference>
<dbReference type="Pfam" id="PF06398">
    <property type="entry name" value="Pex24p"/>
    <property type="match status" value="2"/>
</dbReference>
<dbReference type="InterPro" id="IPR010482">
    <property type="entry name" value="TECPR1-like_DysF"/>
</dbReference>
<evidence type="ECO:0000256" key="3">
    <source>
        <dbReference type="ARBA" id="ARBA00022737"/>
    </source>
</evidence>
<dbReference type="SMART" id="SM00908">
    <property type="entry name" value="Gal-bind_lectin"/>
    <property type="match status" value="1"/>
</dbReference>
<feature type="compositionally biased region" description="Polar residues" evidence="4">
    <location>
        <begin position="331"/>
        <end position="346"/>
    </location>
</feature>
<dbReference type="InterPro" id="IPR013320">
    <property type="entry name" value="ConA-like_dom_sf"/>
</dbReference>
<dbReference type="CDD" id="cd00070">
    <property type="entry name" value="GLECT"/>
    <property type="match status" value="1"/>
</dbReference>
<comment type="similarity">
    <text evidence="1">Belongs to the TECPR1 family.</text>
</comment>
<feature type="compositionally biased region" description="Basic and acidic residues" evidence="4">
    <location>
        <begin position="605"/>
        <end position="621"/>
    </location>
</feature>
<feature type="domain" description="Galectin" evidence="5">
    <location>
        <begin position="902"/>
        <end position="1033"/>
    </location>
</feature>
<evidence type="ECO:0000256" key="4">
    <source>
        <dbReference type="SAM" id="MobiDB-lite"/>
    </source>
</evidence>
<reference evidence="6 7" key="2">
    <citation type="submission" date="2019-01" db="EMBL/GenBank/DDBJ databases">
        <title>The decoding of complex shrimp genome reveals the adaptation for benthos swimmer, frequently molting mechanism and breeding impact on genome.</title>
        <authorList>
            <person name="Sun Y."/>
            <person name="Gao Y."/>
            <person name="Yu Y."/>
        </authorList>
    </citation>
    <scope>NUCLEOTIDE SEQUENCE [LARGE SCALE GENOMIC DNA]</scope>
    <source>
        <tissue evidence="6">Muscle</tissue>
    </source>
</reference>
<dbReference type="PROSITE" id="PS51304">
    <property type="entry name" value="GALECTIN"/>
    <property type="match status" value="1"/>
</dbReference>
<dbReference type="Pfam" id="PF00337">
    <property type="entry name" value="Gal-bind_lectin"/>
    <property type="match status" value="1"/>
</dbReference>
<feature type="compositionally biased region" description="Low complexity" evidence="4">
    <location>
        <begin position="480"/>
        <end position="492"/>
    </location>
</feature>
<dbReference type="InterPro" id="IPR001079">
    <property type="entry name" value="Galectin_CRD"/>
</dbReference>
<evidence type="ECO:0000313" key="6">
    <source>
        <dbReference type="EMBL" id="ROT76610.1"/>
    </source>
</evidence>
<dbReference type="EMBL" id="QCYY01001634">
    <property type="protein sequence ID" value="ROT76610.1"/>
    <property type="molecule type" value="Genomic_DNA"/>
</dbReference>
<keyword evidence="7" id="KW-1185">Reference proteome</keyword>
<dbReference type="PANTHER" id="PTHR23250:SF1">
    <property type="entry name" value="TECTONIN BETA-PROPELLER REPEAT-CONTAINING PROTEIN 1"/>
    <property type="match status" value="1"/>
</dbReference>
<dbReference type="SUPFAM" id="SSF49899">
    <property type="entry name" value="Concanavalin A-like lectins/glucanases"/>
    <property type="match status" value="1"/>
</dbReference>
<evidence type="ECO:0000256" key="1">
    <source>
        <dbReference type="ARBA" id="ARBA00005966"/>
    </source>
</evidence>
<dbReference type="Pfam" id="PF19193">
    <property type="entry name" value="Tectonin"/>
    <property type="match status" value="1"/>
</dbReference>
<dbReference type="PANTHER" id="PTHR23250">
    <property type="entry name" value="DYSFERLIN-RELATED"/>
    <property type="match status" value="1"/>
</dbReference>
<feature type="region of interest" description="Disordered" evidence="4">
    <location>
        <begin position="404"/>
        <end position="447"/>
    </location>
</feature>
<dbReference type="InterPro" id="IPR006624">
    <property type="entry name" value="Beta-propeller_rpt_TECPR"/>
</dbReference>
<name>A0A423TJG8_PENVA</name>
<evidence type="ECO:0000259" key="5">
    <source>
        <dbReference type="PROSITE" id="PS51304"/>
    </source>
</evidence>
<feature type="compositionally biased region" description="Pro residues" evidence="4">
    <location>
        <begin position="407"/>
        <end position="419"/>
    </location>
</feature>
<accession>A0A423TJG8</accession>
<feature type="compositionally biased region" description="Low complexity" evidence="4">
    <location>
        <begin position="642"/>
        <end position="654"/>
    </location>
</feature>
<dbReference type="OrthoDB" id="72441at2759"/>
<organism evidence="6 7">
    <name type="scientific">Penaeus vannamei</name>
    <name type="common">Whiteleg shrimp</name>
    <name type="synonym">Litopenaeus vannamei</name>
    <dbReference type="NCBI Taxonomy" id="6689"/>
    <lineage>
        <taxon>Eukaryota</taxon>
        <taxon>Metazoa</taxon>
        <taxon>Ecdysozoa</taxon>
        <taxon>Arthropoda</taxon>
        <taxon>Crustacea</taxon>
        <taxon>Multicrustacea</taxon>
        <taxon>Malacostraca</taxon>
        <taxon>Eumalacostraca</taxon>
        <taxon>Eucarida</taxon>
        <taxon>Decapoda</taxon>
        <taxon>Dendrobranchiata</taxon>
        <taxon>Penaeoidea</taxon>
        <taxon>Penaeidae</taxon>
        <taxon>Penaeus</taxon>
    </lineage>
</organism>